<keyword evidence="3" id="KW-1185">Reference proteome</keyword>
<dbReference type="EMBL" id="CM001488">
    <property type="protein sequence ID" value="EIM65079.1"/>
    <property type="molecule type" value="Genomic_DNA"/>
</dbReference>
<reference evidence="2 3" key="2">
    <citation type="submission" date="2012-02" db="EMBL/GenBank/DDBJ databases">
        <title>Improved High-Quality Draft sequence of Desulfobacter postgatei 2ac9.</title>
        <authorList>
            <consortium name="US DOE Joint Genome Institute"/>
            <person name="Lucas S."/>
            <person name="Han J."/>
            <person name="Lapidus A."/>
            <person name="Cheng J.-F."/>
            <person name="Goodwin L."/>
            <person name="Pitluck S."/>
            <person name="Peters L."/>
            <person name="Ovchinnikova G."/>
            <person name="Held B."/>
            <person name="Detter J.C."/>
            <person name="Han C."/>
            <person name="Tapia R."/>
            <person name="Land M."/>
            <person name="Hauser L."/>
            <person name="Kyrpides N."/>
            <person name="Ivanova N."/>
            <person name="Pagani I."/>
            <person name="Orellana R."/>
            <person name="Lovley D."/>
            <person name="Woyke T."/>
        </authorList>
    </citation>
    <scope>NUCLEOTIDE SEQUENCE [LARGE SCALE GENOMIC DNA]</scope>
    <source>
        <strain evidence="2 3">2ac9</strain>
    </source>
</reference>
<protein>
    <recommendedName>
        <fullName evidence="1">AAA-ATPase-like domain-containing protein</fullName>
    </recommendedName>
</protein>
<sequence>MKKLPIGISTFFEMINGNAYYVDKSQYVQYLCDSGKYYFFSRPRRFGKSLFVDTLKCAFEGQKDLFKGLYLEKNWDWKDTYPVISISFAGGRFSDIQHLNDFFEEILTANAHHAGVNISGLTINGRFKNLITATFEKTGKSVVILVDEYDKPILDHIENPSKAEEMRDGLKNFYSVIKDSDRYIRFCFITGVSKFSRVSIFSDLNNLEDISLQPEMGALCGYTEKELTATFRERLDGVDIDTLREWYNGYSFLGKERVYNPFDVLLFLKKRQYGNYWFESATPSFLIKLLYQNKVYIPDLSHIEIDQGLLSGFDLARLLPEAVLFQSGYLTVKSVETLAPGQRIFTLDYPNQEVRVSLNMHLLDYFTSGGAVTGSLRLKMSKALKLREMDKIQVLIQSLFSSIPWEWYSAGDLDRYEGYYASVLYAFLASLGLDLHPEESSSHGRADLVLKTDQTVYVMEFKVVEILGDGKKAIDQIREKRYHDAYVQAGKDVILVGIDFSRKERNIVGFAFEAA</sequence>
<dbReference type="eggNOG" id="COG1672">
    <property type="taxonomic scope" value="Bacteria"/>
</dbReference>
<dbReference type="InterPro" id="IPR012547">
    <property type="entry name" value="PDDEXK_9"/>
</dbReference>
<reference evidence="2 3" key="1">
    <citation type="submission" date="2011-09" db="EMBL/GenBank/DDBJ databases">
        <authorList>
            <consortium name="US DOE Joint Genome Institute (JGI-PGF)"/>
            <person name="Lucas S."/>
            <person name="Han J."/>
            <person name="Lapidus A."/>
            <person name="Cheng J.-F."/>
            <person name="Goodwin L."/>
            <person name="Pitluck S."/>
            <person name="Peters L."/>
            <person name="Land M.L."/>
            <person name="Hauser L."/>
            <person name="Orellana R."/>
            <person name="Lovley D."/>
            <person name="Woyke T.J."/>
        </authorList>
    </citation>
    <scope>NUCLEOTIDE SEQUENCE [LARGE SCALE GENOMIC DNA]</scope>
    <source>
        <strain evidence="2 3">2ac9</strain>
    </source>
</reference>
<organism evidence="2 3">
    <name type="scientific">Desulfobacter postgatei 2ac9</name>
    <dbReference type="NCBI Taxonomy" id="879212"/>
    <lineage>
        <taxon>Bacteria</taxon>
        <taxon>Pseudomonadati</taxon>
        <taxon>Thermodesulfobacteriota</taxon>
        <taxon>Desulfobacteria</taxon>
        <taxon>Desulfobacterales</taxon>
        <taxon>Desulfobacteraceae</taxon>
        <taxon>Desulfobacter</taxon>
    </lineage>
</organism>
<dbReference type="InterPro" id="IPR018631">
    <property type="entry name" value="AAA-ATPase-like_dom"/>
</dbReference>
<feature type="domain" description="AAA-ATPase-like" evidence="1">
    <location>
        <begin position="5"/>
        <end position="201"/>
    </location>
</feature>
<gene>
    <name evidence="2" type="ORF">DespoDRAFT_03302</name>
</gene>
<evidence type="ECO:0000259" key="1">
    <source>
        <dbReference type="Pfam" id="PF09820"/>
    </source>
</evidence>
<dbReference type="Pfam" id="PF08011">
    <property type="entry name" value="PDDEXK_9"/>
    <property type="match status" value="1"/>
</dbReference>
<evidence type="ECO:0000313" key="2">
    <source>
        <dbReference type="EMBL" id="EIM65079.1"/>
    </source>
</evidence>
<dbReference type="STRING" id="879212.DespoDRAFT_03302"/>
<dbReference type="Proteomes" id="UP000005778">
    <property type="component" value="Chromosome"/>
</dbReference>
<dbReference type="AlphaFoldDB" id="I5B6G6"/>
<dbReference type="PANTHER" id="PTHR34825:SF1">
    <property type="entry name" value="AAA-ATPASE-LIKE DOMAIN-CONTAINING PROTEIN"/>
    <property type="match status" value="1"/>
</dbReference>
<accession>I5B6G6</accession>
<dbReference type="HOGENOM" id="CLU_021114_0_0_7"/>
<name>I5B6G6_9BACT</name>
<dbReference type="PANTHER" id="PTHR34825">
    <property type="entry name" value="CONSERVED PROTEIN, WITH A WEAK D-GALACTARATE DEHYDRATASE/ALTRONATE HYDROLASE DOMAIN"/>
    <property type="match status" value="1"/>
</dbReference>
<dbReference type="Pfam" id="PF09820">
    <property type="entry name" value="AAA-ATPase_like"/>
    <property type="match status" value="1"/>
</dbReference>
<proteinExistence type="predicted"/>
<evidence type="ECO:0000313" key="3">
    <source>
        <dbReference type="Proteomes" id="UP000005778"/>
    </source>
</evidence>